<organism evidence="1">
    <name type="scientific">Ixodes ricinus</name>
    <name type="common">Common tick</name>
    <name type="synonym">Acarus ricinus</name>
    <dbReference type="NCBI Taxonomy" id="34613"/>
    <lineage>
        <taxon>Eukaryota</taxon>
        <taxon>Metazoa</taxon>
        <taxon>Ecdysozoa</taxon>
        <taxon>Arthropoda</taxon>
        <taxon>Chelicerata</taxon>
        <taxon>Arachnida</taxon>
        <taxon>Acari</taxon>
        <taxon>Parasitiformes</taxon>
        <taxon>Ixodida</taxon>
        <taxon>Ixodoidea</taxon>
        <taxon>Ixodidae</taxon>
        <taxon>Ixodinae</taxon>
        <taxon>Ixodes</taxon>
    </lineage>
</organism>
<name>A0A147BPS5_IXORI</name>
<sequence>MGVLSLWHLLQRCLNSLVEAFAKIVERLATHRSISRKNKIKKLFSLYFARTLKKILCATVALIRPK</sequence>
<evidence type="ECO:0000313" key="1">
    <source>
        <dbReference type="EMBL" id="JAR92760.1"/>
    </source>
</evidence>
<proteinExistence type="predicted"/>
<dbReference type="EMBL" id="GEGO01002644">
    <property type="protein sequence ID" value="JAR92760.1"/>
    <property type="molecule type" value="Transcribed_RNA"/>
</dbReference>
<reference evidence="1" key="1">
    <citation type="journal article" date="2018" name="PLoS Negl. Trop. Dis.">
        <title>Sialome diversity of ticks revealed by RNAseq of single tick salivary glands.</title>
        <authorList>
            <person name="Perner J."/>
            <person name="Kropackova S."/>
            <person name="Kopacek P."/>
            <person name="Ribeiro J.M."/>
        </authorList>
    </citation>
    <scope>NUCLEOTIDE SEQUENCE</scope>
    <source>
        <strain evidence="1">Siblings of single egg batch collected in Ceske Budejovice</strain>
        <tissue evidence="1">Salivary glands</tissue>
    </source>
</reference>
<accession>A0A147BPS5</accession>
<dbReference type="AlphaFoldDB" id="A0A147BPS5"/>
<protein>
    <submittedName>
        <fullName evidence="1">Putative secreted protein</fullName>
    </submittedName>
</protein>